<dbReference type="PANTHER" id="PTHR11089">
    <property type="entry name" value="GTP-BINDING PROTEIN-RELATED"/>
    <property type="match status" value="1"/>
</dbReference>
<name>A0ABQ9VTP2_SAGOE</name>
<evidence type="ECO:0000256" key="1">
    <source>
        <dbReference type="ARBA" id="ARBA00022741"/>
    </source>
</evidence>
<accession>A0ABQ9VTP2</accession>
<dbReference type="Proteomes" id="UP001266305">
    <property type="component" value="Unassembled WGS sequence"/>
</dbReference>
<proteinExistence type="predicted"/>
<evidence type="ECO:0000313" key="5">
    <source>
        <dbReference type="Proteomes" id="UP001266305"/>
    </source>
</evidence>
<evidence type="ECO:0000313" key="4">
    <source>
        <dbReference type="EMBL" id="KAK2112768.1"/>
    </source>
</evidence>
<feature type="region of interest" description="Disordered" evidence="3">
    <location>
        <begin position="183"/>
        <end position="251"/>
    </location>
</feature>
<gene>
    <name evidence="4" type="ORF">P7K49_012515</name>
</gene>
<keyword evidence="5" id="KW-1185">Reference proteome</keyword>
<feature type="compositionally biased region" description="Basic and acidic residues" evidence="3">
    <location>
        <begin position="213"/>
        <end position="228"/>
    </location>
</feature>
<dbReference type="PANTHER" id="PTHR11089:SF33">
    <property type="entry name" value="GUANINE NUCLEOTIDE-BINDING PROTEIN-LIKE 3-LIKE PROTEIN"/>
    <property type="match status" value="1"/>
</dbReference>
<dbReference type="InterPro" id="IPR050755">
    <property type="entry name" value="TRAFAC_YlqF/YawG_RiboMat"/>
</dbReference>
<keyword evidence="1" id="KW-0547">Nucleotide-binding</keyword>
<dbReference type="EMBL" id="JASSZA010000005">
    <property type="protein sequence ID" value="KAK2112768.1"/>
    <property type="molecule type" value="Genomic_DNA"/>
</dbReference>
<protein>
    <submittedName>
        <fullName evidence="4">Uncharacterized protein</fullName>
    </submittedName>
</protein>
<dbReference type="SUPFAM" id="SSF52540">
    <property type="entry name" value="P-loop containing nucleoside triphosphate hydrolases"/>
    <property type="match status" value="1"/>
</dbReference>
<reference evidence="4 5" key="1">
    <citation type="submission" date="2023-05" db="EMBL/GenBank/DDBJ databases">
        <title>B98-5 Cell Line De Novo Hybrid Assembly: An Optical Mapping Approach.</title>
        <authorList>
            <person name="Kananen K."/>
            <person name="Auerbach J.A."/>
            <person name="Kautto E."/>
            <person name="Blachly J.S."/>
        </authorList>
    </citation>
    <scope>NUCLEOTIDE SEQUENCE [LARGE SCALE GENOMIC DNA]</scope>
    <source>
        <strain evidence="4">B95-8</strain>
        <tissue evidence="4">Cell line</tissue>
    </source>
</reference>
<sequence length="251" mass="27282">MEEAVLGAQGNKKVVFILNKIDLVPKEVVEKWLDYLQNELPTVAFKANTQHQEVHLDKFIWLLDAPGIVPGPHSEVGTILHNCVHVQKLADPVTPVGTTLQCCSLQEISNNYRVSGFQTTEHFLTAVHTVWGRREAYTVRNSTKIVKEITTVFDIEDTAQANEDTTECLAAGESDELLGDMDPLEMEINGPPPSAAEDHGDGSLATGPGSGIHPEDKKKMQKHADKITSKVSDSMMSAPDLSANGDDGVGD</sequence>
<evidence type="ECO:0000256" key="3">
    <source>
        <dbReference type="SAM" id="MobiDB-lite"/>
    </source>
</evidence>
<evidence type="ECO:0000256" key="2">
    <source>
        <dbReference type="ARBA" id="ARBA00023134"/>
    </source>
</evidence>
<comment type="caution">
    <text evidence="4">The sequence shown here is derived from an EMBL/GenBank/DDBJ whole genome shotgun (WGS) entry which is preliminary data.</text>
</comment>
<dbReference type="InterPro" id="IPR027417">
    <property type="entry name" value="P-loop_NTPase"/>
</dbReference>
<organism evidence="4 5">
    <name type="scientific">Saguinus oedipus</name>
    <name type="common">Cotton-top tamarin</name>
    <name type="synonym">Oedipomidas oedipus</name>
    <dbReference type="NCBI Taxonomy" id="9490"/>
    <lineage>
        <taxon>Eukaryota</taxon>
        <taxon>Metazoa</taxon>
        <taxon>Chordata</taxon>
        <taxon>Craniata</taxon>
        <taxon>Vertebrata</taxon>
        <taxon>Euteleostomi</taxon>
        <taxon>Mammalia</taxon>
        <taxon>Eutheria</taxon>
        <taxon>Euarchontoglires</taxon>
        <taxon>Primates</taxon>
        <taxon>Haplorrhini</taxon>
        <taxon>Platyrrhini</taxon>
        <taxon>Cebidae</taxon>
        <taxon>Callitrichinae</taxon>
        <taxon>Saguinus</taxon>
    </lineage>
</organism>
<keyword evidence="2" id="KW-0342">GTP-binding</keyword>
<dbReference type="Gene3D" id="3.40.50.300">
    <property type="entry name" value="P-loop containing nucleotide triphosphate hydrolases"/>
    <property type="match status" value="1"/>
</dbReference>